<dbReference type="GO" id="GO:0005524">
    <property type="term" value="F:ATP binding"/>
    <property type="evidence" value="ECO:0007669"/>
    <property type="project" value="InterPro"/>
</dbReference>
<reference evidence="2" key="1">
    <citation type="journal article" date="2021" name="Microorganisms">
        <title>Phylogenomic Reconstruction and Metabolic Potential of the Genus Aminobacter.</title>
        <authorList>
            <person name="Artuso I."/>
            <person name="Turrini P."/>
            <person name="Pirolo M."/>
            <person name="Lugli G.A."/>
            <person name="Ventura M."/>
            <person name="Visca P."/>
        </authorList>
    </citation>
    <scope>NUCLEOTIDE SEQUENCE</scope>
    <source>
        <strain evidence="2">LMG 26462</strain>
    </source>
</reference>
<evidence type="ECO:0000313" key="2">
    <source>
        <dbReference type="EMBL" id="MBT1154347.1"/>
    </source>
</evidence>
<comment type="caution">
    <text evidence="2">The sequence shown here is derived from an EMBL/GenBank/DDBJ whole genome shotgun (WGS) entry which is preliminary data.</text>
</comment>
<proteinExistence type="predicted"/>
<dbReference type="AlphaFoldDB" id="A0A9X1A6W2"/>
<dbReference type="CDD" id="cd06571">
    <property type="entry name" value="Bac_DnaA_C"/>
    <property type="match status" value="1"/>
</dbReference>
<sequence length="160" mass="17934">MHAEHQNAMYSRQFVRAVLARRQEQARLAAMAQEAAASEARRVAQQQADRALREERAVEEYRVIDVSGGTDRLPARSIIERVSRATGIPYAEIVGASRSRPIAEARMIAMYEIRKRRPDFSLPQIGRIFGGRDHTTVLHAVRKIEGQRAGESAKEPAQCA</sequence>
<dbReference type="Pfam" id="PF08299">
    <property type="entry name" value="Bac_DnaA_C"/>
    <property type="match status" value="1"/>
</dbReference>
<dbReference type="Gene3D" id="1.10.1750.10">
    <property type="match status" value="1"/>
</dbReference>
<evidence type="ECO:0000313" key="3">
    <source>
        <dbReference type="Proteomes" id="UP001138921"/>
    </source>
</evidence>
<gene>
    <name evidence="2" type="ORF">J1C56_01950</name>
</gene>
<dbReference type="GO" id="GO:0005886">
    <property type="term" value="C:plasma membrane"/>
    <property type="evidence" value="ECO:0007669"/>
    <property type="project" value="TreeGrafter"/>
</dbReference>
<dbReference type="GO" id="GO:0006275">
    <property type="term" value="P:regulation of DNA replication"/>
    <property type="evidence" value="ECO:0007669"/>
    <property type="project" value="InterPro"/>
</dbReference>
<dbReference type="PROSITE" id="PS01008">
    <property type="entry name" value="DNAA"/>
    <property type="match status" value="1"/>
</dbReference>
<evidence type="ECO:0000259" key="1">
    <source>
        <dbReference type="SMART" id="SM00760"/>
    </source>
</evidence>
<dbReference type="SMART" id="SM00760">
    <property type="entry name" value="Bac_DnaA_C"/>
    <property type="match status" value="1"/>
</dbReference>
<reference evidence="2" key="2">
    <citation type="submission" date="2021-03" db="EMBL/GenBank/DDBJ databases">
        <authorList>
            <person name="Artuso I."/>
            <person name="Turrini P."/>
            <person name="Pirolo M."/>
            <person name="Lugli G.A."/>
            <person name="Ventura M."/>
            <person name="Visca P."/>
        </authorList>
    </citation>
    <scope>NUCLEOTIDE SEQUENCE</scope>
    <source>
        <strain evidence="2">LMG 26462</strain>
    </source>
</reference>
<dbReference type="InterPro" id="IPR013159">
    <property type="entry name" value="DnaA_C"/>
</dbReference>
<dbReference type="PANTHER" id="PTHR30050:SF2">
    <property type="entry name" value="CHROMOSOMAL REPLICATION INITIATOR PROTEIN DNAA"/>
    <property type="match status" value="1"/>
</dbReference>
<organism evidence="2 3">
    <name type="scientific">Aminobacter anthyllidis</name>
    <dbReference type="NCBI Taxonomy" id="1035067"/>
    <lineage>
        <taxon>Bacteria</taxon>
        <taxon>Pseudomonadati</taxon>
        <taxon>Pseudomonadota</taxon>
        <taxon>Alphaproteobacteria</taxon>
        <taxon>Hyphomicrobiales</taxon>
        <taxon>Phyllobacteriaceae</taxon>
        <taxon>Aminobacter</taxon>
    </lineage>
</organism>
<name>A0A9X1A6W2_9HYPH</name>
<dbReference type="PANTHER" id="PTHR30050">
    <property type="entry name" value="CHROMOSOMAL REPLICATION INITIATOR PROTEIN DNAA"/>
    <property type="match status" value="1"/>
</dbReference>
<dbReference type="SUPFAM" id="SSF48295">
    <property type="entry name" value="TrpR-like"/>
    <property type="match status" value="1"/>
</dbReference>
<keyword evidence="3" id="KW-1185">Reference proteome</keyword>
<accession>A0A9X1A6W2</accession>
<dbReference type="EMBL" id="JAFLWW010000001">
    <property type="protein sequence ID" value="MBT1154347.1"/>
    <property type="molecule type" value="Genomic_DNA"/>
</dbReference>
<dbReference type="Proteomes" id="UP001138921">
    <property type="component" value="Unassembled WGS sequence"/>
</dbReference>
<protein>
    <recommendedName>
        <fullName evidence="1">Chromosomal replication initiator DnaA C-terminal domain-containing protein</fullName>
    </recommendedName>
</protein>
<dbReference type="GO" id="GO:0003688">
    <property type="term" value="F:DNA replication origin binding"/>
    <property type="evidence" value="ECO:0007669"/>
    <property type="project" value="InterPro"/>
</dbReference>
<dbReference type="InterPro" id="IPR018312">
    <property type="entry name" value="Chromosome_initiator_DnaA_CS"/>
</dbReference>
<dbReference type="GO" id="GO:0006270">
    <property type="term" value="P:DNA replication initiation"/>
    <property type="evidence" value="ECO:0007669"/>
    <property type="project" value="InterPro"/>
</dbReference>
<feature type="domain" description="Chromosomal replication initiator DnaA C-terminal" evidence="1">
    <location>
        <begin position="74"/>
        <end position="144"/>
    </location>
</feature>
<dbReference type="InterPro" id="IPR010921">
    <property type="entry name" value="Trp_repressor/repl_initiator"/>
</dbReference>